<dbReference type="AlphaFoldDB" id="A0A9W6RU88"/>
<dbReference type="EMBL" id="BSTJ01000023">
    <property type="protein sequence ID" value="GLY81885.1"/>
    <property type="molecule type" value="Genomic_DNA"/>
</dbReference>
<gene>
    <name evidence="1" type="ORF">Airi01_101520</name>
</gene>
<sequence length="62" mass="6568">MTTYVQAVANAAQVLADARAHRDSLTPEAAAAEAYVPGGPSVDEIAALIRRHRAEARRRIAA</sequence>
<evidence type="ECO:0000313" key="2">
    <source>
        <dbReference type="Proteomes" id="UP001165135"/>
    </source>
</evidence>
<dbReference type="RefSeq" id="WP_285636944.1">
    <property type="nucleotide sequence ID" value="NZ_BSTJ01000023.1"/>
</dbReference>
<organism evidence="1 2">
    <name type="scientific">Actinoallomurus iriomotensis</name>
    <dbReference type="NCBI Taxonomy" id="478107"/>
    <lineage>
        <taxon>Bacteria</taxon>
        <taxon>Bacillati</taxon>
        <taxon>Actinomycetota</taxon>
        <taxon>Actinomycetes</taxon>
        <taxon>Streptosporangiales</taxon>
        <taxon>Thermomonosporaceae</taxon>
        <taxon>Actinoallomurus</taxon>
    </lineage>
</organism>
<protein>
    <submittedName>
        <fullName evidence="1">Uncharacterized protein</fullName>
    </submittedName>
</protein>
<accession>A0A9W6RU88</accession>
<comment type="caution">
    <text evidence="1">The sequence shown here is derived from an EMBL/GenBank/DDBJ whole genome shotgun (WGS) entry which is preliminary data.</text>
</comment>
<reference evidence="1" key="1">
    <citation type="submission" date="2023-03" db="EMBL/GenBank/DDBJ databases">
        <title>Actinoallomurus iriomotensis NBRC 103681.</title>
        <authorList>
            <person name="Ichikawa N."/>
            <person name="Sato H."/>
            <person name="Tonouchi N."/>
        </authorList>
    </citation>
    <scope>NUCLEOTIDE SEQUENCE</scope>
    <source>
        <strain evidence="1">NBRC 103681</strain>
    </source>
</reference>
<name>A0A9W6RU88_9ACTN</name>
<dbReference type="Proteomes" id="UP001165135">
    <property type="component" value="Unassembled WGS sequence"/>
</dbReference>
<proteinExistence type="predicted"/>
<evidence type="ECO:0000313" key="1">
    <source>
        <dbReference type="EMBL" id="GLY81885.1"/>
    </source>
</evidence>